<dbReference type="EMBL" id="BKCJ010009874">
    <property type="protein sequence ID" value="GEU89036.1"/>
    <property type="molecule type" value="Genomic_DNA"/>
</dbReference>
<gene>
    <name evidence="2" type="ORF">Tci_061014</name>
</gene>
<comment type="caution">
    <text evidence="2">The sequence shown here is derived from an EMBL/GenBank/DDBJ whole genome shotgun (WGS) entry which is preliminary data.</text>
</comment>
<accession>A0A6L2NSF5</accession>
<sequence>MLTTAEHMFPGNVNWIGFADKYINSLKCSSGGNNSGTNAAMPDTQEKEKDVQGEAGCPNMNRVEMLNEEVEVRDGDIGVNEQTPCSGKDLMRLTKTCVGQDTDVGQDAKSLFGFNSVGNYILS</sequence>
<protein>
    <submittedName>
        <fullName evidence="2">Uncharacterized protein</fullName>
    </submittedName>
</protein>
<reference evidence="2" key="1">
    <citation type="journal article" date="2019" name="Sci. Rep.">
        <title>Draft genome of Tanacetum cinerariifolium, the natural source of mosquito coil.</title>
        <authorList>
            <person name="Yamashiro T."/>
            <person name="Shiraishi A."/>
            <person name="Satake H."/>
            <person name="Nakayama K."/>
        </authorList>
    </citation>
    <scope>NUCLEOTIDE SEQUENCE</scope>
</reference>
<feature type="region of interest" description="Disordered" evidence="1">
    <location>
        <begin position="33"/>
        <end position="58"/>
    </location>
</feature>
<name>A0A6L2NSF5_TANCI</name>
<organism evidence="2">
    <name type="scientific">Tanacetum cinerariifolium</name>
    <name type="common">Dalmatian daisy</name>
    <name type="synonym">Chrysanthemum cinerariifolium</name>
    <dbReference type="NCBI Taxonomy" id="118510"/>
    <lineage>
        <taxon>Eukaryota</taxon>
        <taxon>Viridiplantae</taxon>
        <taxon>Streptophyta</taxon>
        <taxon>Embryophyta</taxon>
        <taxon>Tracheophyta</taxon>
        <taxon>Spermatophyta</taxon>
        <taxon>Magnoliopsida</taxon>
        <taxon>eudicotyledons</taxon>
        <taxon>Gunneridae</taxon>
        <taxon>Pentapetalae</taxon>
        <taxon>asterids</taxon>
        <taxon>campanulids</taxon>
        <taxon>Asterales</taxon>
        <taxon>Asteraceae</taxon>
        <taxon>Asteroideae</taxon>
        <taxon>Anthemideae</taxon>
        <taxon>Anthemidinae</taxon>
        <taxon>Tanacetum</taxon>
    </lineage>
</organism>
<evidence type="ECO:0000256" key="1">
    <source>
        <dbReference type="SAM" id="MobiDB-lite"/>
    </source>
</evidence>
<evidence type="ECO:0000313" key="2">
    <source>
        <dbReference type="EMBL" id="GEU89036.1"/>
    </source>
</evidence>
<dbReference type="AlphaFoldDB" id="A0A6L2NSF5"/>
<proteinExistence type="predicted"/>